<feature type="domain" description="TadE-like" evidence="2">
    <location>
        <begin position="9"/>
        <end position="49"/>
    </location>
</feature>
<evidence type="ECO:0000313" key="4">
    <source>
        <dbReference type="Proteomes" id="UP000238083"/>
    </source>
</evidence>
<keyword evidence="1" id="KW-0472">Membrane</keyword>
<protein>
    <submittedName>
        <fullName evidence="3">TadE-like protein</fullName>
    </submittedName>
</protein>
<comment type="caution">
    <text evidence="3">The sequence shown here is derived from an EMBL/GenBank/DDBJ whole genome shotgun (WGS) entry which is preliminary data.</text>
</comment>
<dbReference type="AlphaFoldDB" id="A0A2T0QWQ1"/>
<organism evidence="3 4">
    <name type="scientific">Kineococcus rhizosphaerae</name>
    <dbReference type="NCBI Taxonomy" id="559628"/>
    <lineage>
        <taxon>Bacteria</taxon>
        <taxon>Bacillati</taxon>
        <taxon>Actinomycetota</taxon>
        <taxon>Actinomycetes</taxon>
        <taxon>Kineosporiales</taxon>
        <taxon>Kineosporiaceae</taxon>
        <taxon>Kineococcus</taxon>
    </lineage>
</organism>
<proteinExistence type="predicted"/>
<gene>
    <name evidence="3" type="ORF">CLV37_1199</name>
</gene>
<feature type="transmembrane region" description="Helical" evidence="1">
    <location>
        <begin position="12"/>
        <end position="38"/>
    </location>
</feature>
<evidence type="ECO:0000313" key="3">
    <source>
        <dbReference type="EMBL" id="PRY09901.1"/>
    </source>
</evidence>
<keyword evidence="1" id="KW-0812">Transmembrane</keyword>
<name>A0A2T0QWQ1_9ACTN</name>
<reference evidence="3 4" key="1">
    <citation type="submission" date="2018-03" db="EMBL/GenBank/DDBJ databases">
        <title>Genomic Encyclopedia of Archaeal and Bacterial Type Strains, Phase II (KMG-II): from individual species to whole genera.</title>
        <authorList>
            <person name="Goeker M."/>
        </authorList>
    </citation>
    <scope>NUCLEOTIDE SEQUENCE [LARGE SCALE GENOMIC DNA]</scope>
    <source>
        <strain evidence="3 4">DSM 19711</strain>
    </source>
</reference>
<dbReference type="Pfam" id="PF07811">
    <property type="entry name" value="TadE"/>
    <property type="match status" value="1"/>
</dbReference>
<dbReference type="Proteomes" id="UP000238083">
    <property type="component" value="Unassembled WGS sequence"/>
</dbReference>
<evidence type="ECO:0000259" key="2">
    <source>
        <dbReference type="Pfam" id="PF07811"/>
    </source>
</evidence>
<dbReference type="EMBL" id="PVZF01000019">
    <property type="protein sequence ID" value="PRY09901.1"/>
    <property type="molecule type" value="Genomic_DNA"/>
</dbReference>
<accession>A0A2T0QWQ1</accession>
<evidence type="ECO:0000256" key="1">
    <source>
        <dbReference type="SAM" id="Phobius"/>
    </source>
</evidence>
<keyword evidence="1" id="KW-1133">Transmembrane helix</keyword>
<sequence length="127" mass="13080">MAGAGQDRGEAVVQAAVLFPFLIILTFAIIQAGIWFYARSAALNAAEEGLQAARAENGSSAAAVAASDSFLQRAASGSVLNPSTQVDVSPLTISVTVSGESTSIVDFLPLPRFSQTVTGATERFTTN</sequence>
<keyword evidence="4" id="KW-1185">Reference proteome</keyword>
<dbReference type="InterPro" id="IPR012495">
    <property type="entry name" value="TadE-like_dom"/>
</dbReference>